<dbReference type="InterPro" id="IPR006433">
    <property type="entry name" value="Prohead_protease"/>
</dbReference>
<keyword evidence="3" id="KW-0378">Hydrolase</keyword>
<dbReference type="NCBIfam" id="TIGR01543">
    <property type="entry name" value="proheadase_HK97"/>
    <property type="match status" value="1"/>
</dbReference>
<keyword evidence="5" id="KW-1273">Viral capsid maturation</keyword>
<name>A0A8S5QA42_9CAUD</name>
<proteinExistence type="predicted"/>
<evidence type="ECO:0000259" key="6">
    <source>
        <dbReference type="Pfam" id="PF04586"/>
    </source>
</evidence>
<sequence length="192" mass="21966">MMLKRESYLSTNFKTRSDEGGKRFIEGYFIKYGVETELWEGFYELIEKEAVEKALDRNPDVRALFNHDSNICLGRTGNETLKLKSDDIGLFGVCEINNADPDAVGAHARIERQDVNGCSFGFFELGFEMVEKKDGTILKKVTDLELLEVSPCTFPAYPQTEISARKKSFEDYKKDALNARKKLLKEKLKNEK</sequence>
<evidence type="ECO:0000256" key="3">
    <source>
        <dbReference type="ARBA" id="ARBA00022801"/>
    </source>
</evidence>
<keyword evidence="1" id="KW-1188">Viral release from host cell</keyword>
<dbReference type="Pfam" id="PF04586">
    <property type="entry name" value="Peptidase_S78"/>
    <property type="match status" value="1"/>
</dbReference>
<dbReference type="InterPro" id="IPR054613">
    <property type="entry name" value="Peptidase_S78_dom"/>
</dbReference>
<protein>
    <submittedName>
        <fullName evidence="7">Prohead serine protease</fullName>
    </submittedName>
</protein>
<evidence type="ECO:0000313" key="7">
    <source>
        <dbReference type="EMBL" id="DAE15904.1"/>
    </source>
</evidence>
<evidence type="ECO:0000256" key="2">
    <source>
        <dbReference type="ARBA" id="ARBA00022670"/>
    </source>
</evidence>
<evidence type="ECO:0000256" key="1">
    <source>
        <dbReference type="ARBA" id="ARBA00022612"/>
    </source>
</evidence>
<dbReference type="EMBL" id="BK015614">
    <property type="protein sequence ID" value="DAE15904.1"/>
    <property type="molecule type" value="Genomic_DNA"/>
</dbReference>
<evidence type="ECO:0000256" key="5">
    <source>
        <dbReference type="ARBA" id="ARBA00023045"/>
    </source>
</evidence>
<keyword evidence="4" id="KW-0118">Viral capsid assembly</keyword>
<evidence type="ECO:0000256" key="4">
    <source>
        <dbReference type="ARBA" id="ARBA00022950"/>
    </source>
</evidence>
<keyword evidence="2 7" id="KW-0645">Protease</keyword>
<reference evidence="7" key="1">
    <citation type="journal article" date="2021" name="Proc. Natl. Acad. Sci. U.S.A.">
        <title>A Catalog of Tens of Thousands of Viruses from Human Metagenomes Reveals Hidden Associations with Chronic Diseases.</title>
        <authorList>
            <person name="Tisza M.J."/>
            <person name="Buck C.B."/>
        </authorList>
    </citation>
    <scope>NUCLEOTIDE SEQUENCE</scope>
    <source>
        <strain evidence="7">CtfR912</strain>
    </source>
</reference>
<organism evidence="7">
    <name type="scientific">Siphoviridae sp. ctfR912</name>
    <dbReference type="NCBI Taxonomy" id="2825596"/>
    <lineage>
        <taxon>Viruses</taxon>
        <taxon>Duplodnaviria</taxon>
        <taxon>Heunggongvirae</taxon>
        <taxon>Uroviricota</taxon>
        <taxon>Caudoviricetes</taxon>
    </lineage>
</organism>
<dbReference type="GO" id="GO:0046797">
    <property type="term" value="P:viral procapsid maturation"/>
    <property type="evidence" value="ECO:0007669"/>
    <property type="project" value="UniProtKB-KW"/>
</dbReference>
<dbReference type="GO" id="GO:0008233">
    <property type="term" value="F:peptidase activity"/>
    <property type="evidence" value="ECO:0007669"/>
    <property type="project" value="UniProtKB-KW"/>
</dbReference>
<dbReference type="GO" id="GO:0006508">
    <property type="term" value="P:proteolysis"/>
    <property type="evidence" value="ECO:0007669"/>
    <property type="project" value="UniProtKB-KW"/>
</dbReference>
<accession>A0A8S5QA42</accession>
<feature type="domain" description="Prohead serine protease" evidence="6">
    <location>
        <begin position="12"/>
        <end position="174"/>
    </location>
</feature>